<dbReference type="PANTHER" id="PTHR48105">
    <property type="entry name" value="THIOREDOXIN REDUCTASE 1-RELATED-RELATED"/>
    <property type="match status" value="1"/>
</dbReference>
<dbReference type="STRING" id="1798561.A3B87_02605"/>
<dbReference type="PROSITE" id="PS00573">
    <property type="entry name" value="PYRIDINE_REDOX_2"/>
    <property type="match status" value="1"/>
</dbReference>
<dbReference type="InterPro" id="IPR008255">
    <property type="entry name" value="Pyr_nucl-diS_OxRdtase_2_AS"/>
</dbReference>
<organism evidence="7 8">
    <name type="scientific">Candidatus Kuenenbacteria bacterium RIFCSPHIGHO2_02_FULL_39_13</name>
    <dbReference type="NCBI Taxonomy" id="1798561"/>
    <lineage>
        <taxon>Bacteria</taxon>
        <taxon>Candidatus Kueneniibacteriota</taxon>
    </lineage>
</organism>
<name>A0A1F6FLG9_9BACT</name>
<dbReference type="AlphaFoldDB" id="A0A1F6FLG9"/>
<keyword evidence="3" id="KW-0560">Oxidoreductase</keyword>
<evidence type="ECO:0000256" key="1">
    <source>
        <dbReference type="ARBA" id="ARBA00022630"/>
    </source>
</evidence>
<keyword evidence="2" id="KW-0274">FAD</keyword>
<dbReference type="GO" id="GO:0016668">
    <property type="term" value="F:oxidoreductase activity, acting on a sulfur group of donors, NAD(P) as acceptor"/>
    <property type="evidence" value="ECO:0007669"/>
    <property type="project" value="UniProtKB-ARBA"/>
</dbReference>
<evidence type="ECO:0000313" key="7">
    <source>
        <dbReference type="EMBL" id="OGG86698.1"/>
    </source>
</evidence>
<evidence type="ECO:0000256" key="4">
    <source>
        <dbReference type="ARBA" id="ARBA00023157"/>
    </source>
</evidence>
<evidence type="ECO:0000256" key="2">
    <source>
        <dbReference type="ARBA" id="ARBA00022827"/>
    </source>
</evidence>
<evidence type="ECO:0000259" key="6">
    <source>
        <dbReference type="Pfam" id="PF07992"/>
    </source>
</evidence>
<gene>
    <name evidence="7" type="ORF">A3B87_02605</name>
</gene>
<evidence type="ECO:0000313" key="8">
    <source>
        <dbReference type="Proteomes" id="UP000179136"/>
    </source>
</evidence>
<dbReference type="PRINTS" id="PR00469">
    <property type="entry name" value="PNDRDTASEII"/>
</dbReference>
<accession>A0A1F6FLG9</accession>
<reference evidence="7 8" key="1">
    <citation type="journal article" date="2016" name="Nat. Commun.">
        <title>Thousands of microbial genomes shed light on interconnected biogeochemical processes in an aquifer system.</title>
        <authorList>
            <person name="Anantharaman K."/>
            <person name="Brown C.T."/>
            <person name="Hug L.A."/>
            <person name="Sharon I."/>
            <person name="Castelle C.J."/>
            <person name="Probst A.J."/>
            <person name="Thomas B.C."/>
            <person name="Singh A."/>
            <person name="Wilkins M.J."/>
            <person name="Karaoz U."/>
            <person name="Brodie E.L."/>
            <person name="Williams K.H."/>
            <person name="Hubbard S.S."/>
            <person name="Banfield J.F."/>
        </authorList>
    </citation>
    <scope>NUCLEOTIDE SEQUENCE [LARGE SCALE GENOMIC DNA]</scope>
</reference>
<keyword evidence="5" id="KW-0676">Redox-active center</keyword>
<dbReference type="InterPro" id="IPR036188">
    <property type="entry name" value="FAD/NAD-bd_sf"/>
</dbReference>
<dbReference type="EMBL" id="MFMW01000029">
    <property type="protein sequence ID" value="OGG86698.1"/>
    <property type="molecule type" value="Genomic_DNA"/>
</dbReference>
<dbReference type="Gene3D" id="3.50.50.60">
    <property type="entry name" value="FAD/NAD(P)-binding domain"/>
    <property type="match status" value="2"/>
</dbReference>
<dbReference type="Pfam" id="PF07992">
    <property type="entry name" value="Pyr_redox_2"/>
    <property type="match status" value="1"/>
</dbReference>
<dbReference type="Proteomes" id="UP000179136">
    <property type="component" value="Unassembled WGS sequence"/>
</dbReference>
<keyword evidence="1" id="KW-0285">Flavoprotein</keyword>
<evidence type="ECO:0000256" key="5">
    <source>
        <dbReference type="ARBA" id="ARBA00023284"/>
    </source>
</evidence>
<comment type="caution">
    <text evidence="7">The sequence shown here is derived from an EMBL/GenBank/DDBJ whole genome shotgun (WGS) entry which is preliminary data.</text>
</comment>
<proteinExistence type="predicted"/>
<dbReference type="SUPFAM" id="SSF51905">
    <property type="entry name" value="FAD/NAD(P)-binding domain"/>
    <property type="match status" value="1"/>
</dbReference>
<dbReference type="PRINTS" id="PR00368">
    <property type="entry name" value="FADPNR"/>
</dbReference>
<dbReference type="InterPro" id="IPR023753">
    <property type="entry name" value="FAD/NAD-binding_dom"/>
</dbReference>
<evidence type="ECO:0000256" key="3">
    <source>
        <dbReference type="ARBA" id="ARBA00023002"/>
    </source>
</evidence>
<keyword evidence="4" id="KW-1015">Disulfide bond</keyword>
<sequence length="306" mass="33158">MYDIIILGGGPAGVAAGVYAARKKLKTLLITQEFGGQSLVSDNIQNWIGTQSISGLDLAKNLEEHLRAQKRVAIKMPEKVLAVKEVGQEFLVTTNKDEYQTKAIIVCLGARRRKLEVPGEKKFDGKGVVYCSTCDGPLFSGKAVAVVGGGNAGLEAVQDLIPYAARIYLLTHGEALRGDTITIEAVKKSKKLKQIILDAETVEIIGEQFVTGLKYRDKKTSQEKIIDVQGVFVEIGAVPNSEIVKDLVDLNERAEIVIDHKTGTTSHPGIFAAGDVTDEKYKQNNISAGDGVKTALSAYNYLLKRK</sequence>
<feature type="domain" description="FAD/NAD(P)-binding" evidence="6">
    <location>
        <begin position="2"/>
        <end position="284"/>
    </location>
</feature>
<dbReference type="InterPro" id="IPR050097">
    <property type="entry name" value="Ferredoxin-NADP_redctase_2"/>
</dbReference>
<protein>
    <recommendedName>
        <fullName evidence="6">FAD/NAD(P)-binding domain-containing protein</fullName>
    </recommendedName>
</protein>